<feature type="transmembrane region" description="Helical" evidence="2">
    <location>
        <begin position="497"/>
        <end position="519"/>
    </location>
</feature>
<dbReference type="GeneID" id="7199368"/>
<dbReference type="AlphaFoldDB" id="B7GEL1"/>
<proteinExistence type="predicted"/>
<reference evidence="4" key="2">
    <citation type="submission" date="2008-08" db="EMBL/GenBank/DDBJ databases">
        <authorList>
            <consortium name="Diatom Consortium"/>
            <person name="Grigoriev I."/>
            <person name="Grimwood J."/>
            <person name="Kuo A."/>
            <person name="Otillar R.P."/>
            <person name="Salamov A."/>
            <person name="Detter J.C."/>
            <person name="Lindquist E."/>
            <person name="Shapiro H."/>
            <person name="Lucas S."/>
            <person name="Glavina del Rio T."/>
            <person name="Pitluck S."/>
            <person name="Rokhsar D."/>
            <person name="Bowler C."/>
        </authorList>
    </citation>
    <scope>GENOME REANNOTATION</scope>
    <source>
        <strain evidence="4">CCAP 1055/1</strain>
    </source>
</reference>
<keyword evidence="2" id="KW-1133">Transmembrane helix</keyword>
<evidence type="ECO:0000256" key="1">
    <source>
        <dbReference type="SAM" id="MobiDB-lite"/>
    </source>
</evidence>
<evidence type="ECO:0000313" key="4">
    <source>
        <dbReference type="Proteomes" id="UP000000759"/>
    </source>
</evidence>
<dbReference type="InParanoid" id="B7GEL1"/>
<keyword evidence="4" id="KW-1185">Reference proteome</keyword>
<gene>
    <name evidence="3" type="ORF">PHATRDRAFT_50588</name>
</gene>
<dbReference type="PaxDb" id="2850-Phatr50588"/>
<keyword evidence="2" id="KW-0472">Membrane</keyword>
<evidence type="ECO:0000256" key="2">
    <source>
        <dbReference type="SAM" id="Phobius"/>
    </source>
</evidence>
<feature type="transmembrane region" description="Helical" evidence="2">
    <location>
        <begin position="70"/>
        <end position="95"/>
    </location>
</feature>
<feature type="transmembrane region" description="Helical" evidence="2">
    <location>
        <begin position="587"/>
        <end position="611"/>
    </location>
</feature>
<feature type="transmembrane region" description="Helical" evidence="2">
    <location>
        <begin position="138"/>
        <end position="159"/>
    </location>
</feature>
<keyword evidence="2" id="KW-0812">Transmembrane</keyword>
<dbReference type="Proteomes" id="UP000000759">
    <property type="component" value="Chromosome 31"/>
</dbReference>
<organism evidence="3 4">
    <name type="scientific">Phaeodactylum tricornutum (strain CCAP 1055/1)</name>
    <dbReference type="NCBI Taxonomy" id="556484"/>
    <lineage>
        <taxon>Eukaryota</taxon>
        <taxon>Sar</taxon>
        <taxon>Stramenopiles</taxon>
        <taxon>Ochrophyta</taxon>
        <taxon>Bacillariophyta</taxon>
        <taxon>Bacillariophyceae</taxon>
        <taxon>Bacillariophycidae</taxon>
        <taxon>Naviculales</taxon>
        <taxon>Phaeodactylaceae</taxon>
        <taxon>Phaeodactylum</taxon>
    </lineage>
</organism>
<name>B7GEL1_PHATC</name>
<feature type="transmembrane region" description="Helical" evidence="2">
    <location>
        <begin position="525"/>
        <end position="541"/>
    </location>
</feature>
<feature type="compositionally biased region" description="Acidic residues" evidence="1">
    <location>
        <begin position="45"/>
        <end position="59"/>
    </location>
</feature>
<feature type="transmembrane region" description="Helical" evidence="2">
    <location>
        <begin position="618"/>
        <end position="636"/>
    </location>
</feature>
<sequence length="698" mass="79289">MMNAFTTGPESTAADRHNRRATGISSEAEERRMETLEIMNTPVENDAEEENDDDDDEEEEALAPVAGWRFWWIFARFPLGLLLVNTILLALITLYNPQYSPSYIVGNSTDVEMNDAFDSDERRDFGLAQFSALELQSWIVKCGMVALLACLDAIVFYWFTVRLKKGMELLAQKAQQEEPQGRPVANENLNRTRTAPLHKLDLNYSELDLVHARVTQKIDSYLFRDPARQPTVPILVSLLYLLTALTVTACLTTLSLLIFLYSSEGSSMCLESITSQSSESVEFDIDSIENIPQELQEWASPRYSYSDGSSYIHMSDGTTYFRGRMAEKEHHGWDSYMDTETLVATNVNGNLTVYSQLHEPHSFVSINEGSGETMEGFCFLYTEFAGHDDEEIYEYKKQAVACVTSDEDKSQGFRNATLLNSDKWNRIRWSAGKAHDGRYWIRLQEDRFVDEWSSYQEVLHIIQLDPQSMMYTIVANSTSFPDFQQPLRNEGSRCFRWTSGIGFVAAAISLFLSALVLLLFIKTKSGAGCLALSIFAVRLWLEETWLDETWLDMLSPVLLVFTFICLCTASLSLAVREMLLWGMYSVIVMQLVLAIQFQVMGTIGLGMGLALDHPVLQLGGWIGGPFAVFLLLFYSITDSIDWLELVAFIPLSVLIACGMVTAGNQLTRYRPFLLFYLRRLWRSLCLKIRPQIRQQSRS</sequence>
<feature type="transmembrane region" description="Helical" evidence="2">
    <location>
        <begin position="642"/>
        <end position="662"/>
    </location>
</feature>
<dbReference type="RefSeq" id="XP_002185545.1">
    <property type="nucleotide sequence ID" value="XM_002185509.1"/>
</dbReference>
<feature type="region of interest" description="Disordered" evidence="1">
    <location>
        <begin position="1"/>
        <end position="59"/>
    </location>
</feature>
<feature type="transmembrane region" description="Helical" evidence="2">
    <location>
        <begin position="553"/>
        <end position="575"/>
    </location>
</feature>
<dbReference type="KEGG" id="pti:PHATRDRAFT_50588"/>
<protein>
    <submittedName>
        <fullName evidence="3">Uncharacterized protein</fullName>
    </submittedName>
</protein>
<feature type="transmembrane region" description="Helical" evidence="2">
    <location>
        <begin position="238"/>
        <end position="261"/>
    </location>
</feature>
<reference evidence="3 4" key="1">
    <citation type="journal article" date="2008" name="Nature">
        <title>The Phaeodactylum genome reveals the evolutionary history of diatom genomes.</title>
        <authorList>
            <person name="Bowler C."/>
            <person name="Allen A.E."/>
            <person name="Badger J.H."/>
            <person name="Grimwood J."/>
            <person name="Jabbari K."/>
            <person name="Kuo A."/>
            <person name="Maheswari U."/>
            <person name="Martens C."/>
            <person name="Maumus F."/>
            <person name="Otillar R.P."/>
            <person name="Rayko E."/>
            <person name="Salamov A."/>
            <person name="Vandepoele K."/>
            <person name="Beszteri B."/>
            <person name="Gruber A."/>
            <person name="Heijde M."/>
            <person name="Katinka M."/>
            <person name="Mock T."/>
            <person name="Valentin K."/>
            <person name="Verret F."/>
            <person name="Berges J.A."/>
            <person name="Brownlee C."/>
            <person name="Cadoret J.P."/>
            <person name="Chiovitti A."/>
            <person name="Choi C.J."/>
            <person name="Coesel S."/>
            <person name="De Martino A."/>
            <person name="Detter J.C."/>
            <person name="Durkin C."/>
            <person name="Falciatore A."/>
            <person name="Fournet J."/>
            <person name="Haruta M."/>
            <person name="Huysman M.J."/>
            <person name="Jenkins B.D."/>
            <person name="Jiroutova K."/>
            <person name="Jorgensen R.E."/>
            <person name="Joubert Y."/>
            <person name="Kaplan A."/>
            <person name="Kroger N."/>
            <person name="Kroth P.G."/>
            <person name="La Roche J."/>
            <person name="Lindquist E."/>
            <person name="Lommer M."/>
            <person name="Martin-Jezequel V."/>
            <person name="Lopez P.J."/>
            <person name="Lucas S."/>
            <person name="Mangogna M."/>
            <person name="McGinnis K."/>
            <person name="Medlin L.K."/>
            <person name="Montsant A."/>
            <person name="Oudot-Le Secq M.P."/>
            <person name="Napoli C."/>
            <person name="Obornik M."/>
            <person name="Parker M.S."/>
            <person name="Petit J.L."/>
            <person name="Porcel B.M."/>
            <person name="Poulsen N."/>
            <person name="Robison M."/>
            <person name="Rychlewski L."/>
            <person name="Rynearson T.A."/>
            <person name="Schmutz J."/>
            <person name="Shapiro H."/>
            <person name="Siaut M."/>
            <person name="Stanley M."/>
            <person name="Sussman M.R."/>
            <person name="Taylor A.R."/>
            <person name="Vardi A."/>
            <person name="von Dassow P."/>
            <person name="Vyverman W."/>
            <person name="Willis A."/>
            <person name="Wyrwicz L.S."/>
            <person name="Rokhsar D.S."/>
            <person name="Weissenbach J."/>
            <person name="Armbrust E.V."/>
            <person name="Green B.R."/>
            <person name="Van de Peer Y."/>
            <person name="Grigoriev I.V."/>
        </authorList>
    </citation>
    <scope>NUCLEOTIDE SEQUENCE [LARGE SCALE GENOMIC DNA]</scope>
    <source>
        <strain evidence="3 4">CCAP 1055/1</strain>
    </source>
</reference>
<feature type="compositionally biased region" description="Polar residues" evidence="1">
    <location>
        <begin position="1"/>
        <end position="10"/>
    </location>
</feature>
<dbReference type="HOGENOM" id="CLU_444456_0_0_1"/>
<accession>B7GEL1</accession>
<dbReference type="EMBL" id="CM000633">
    <property type="protein sequence ID" value="EEC43032.1"/>
    <property type="molecule type" value="Genomic_DNA"/>
</dbReference>
<evidence type="ECO:0000313" key="3">
    <source>
        <dbReference type="EMBL" id="EEC43032.1"/>
    </source>
</evidence>